<dbReference type="RefSeq" id="XP_033668518.1">
    <property type="nucleotide sequence ID" value="XM_033816788.1"/>
</dbReference>
<organism evidence="2 3">
    <name type="scientific">Zasmidium cellare ATCC 36951</name>
    <dbReference type="NCBI Taxonomy" id="1080233"/>
    <lineage>
        <taxon>Eukaryota</taxon>
        <taxon>Fungi</taxon>
        <taxon>Dikarya</taxon>
        <taxon>Ascomycota</taxon>
        <taxon>Pezizomycotina</taxon>
        <taxon>Dothideomycetes</taxon>
        <taxon>Dothideomycetidae</taxon>
        <taxon>Mycosphaerellales</taxon>
        <taxon>Mycosphaerellaceae</taxon>
        <taxon>Zasmidium</taxon>
    </lineage>
</organism>
<feature type="domain" description="Heterokaryon incompatibility" evidence="1">
    <location>
        <begin position="22"/>
        <end position="113"/>
    </location>
</feature>
<dbReference type="EMBL" id="ML993593">
    <property type="protein sequence ID" value="KAF2167629.1"/>
    <property type="molecule type" value="Genomic_DNA"/>
</dbReference>
<evidence type="ECO:0000259" key="1">
    <source>
        <dbReference type="Pfam" id="PF06985"/>
    </source>
</evidence>
<sequence>MRLLNVHDLTLRQFNAANLPKYAITSHRWYEDQEASMRDLPNGLDMSKSGHRKVKGFAEYVRKNVEGIEWIWIDTCCINQDNSHELSEAINSMFKWYLHAQVCLAYLADVPSTSDNNTFERSAWFTRGWTLQELLAPKVVVFLTGNWEVIGSKGHYSRSITPVTLNVGKWLTPEVSSITRIPQTVLDDWHSHQHFSANAKLAWAQGRETTAEEDKAYCLLGIFGVSMSVIYGEGRQRARERLRDAVQASGEQLDLTMDAPASQCISPRGL</sequence>
<dbReference type="OrthoDB" id="20872at2759"/>
<proteinExistence type="predicted"/>
<dbReference type="InterPro" id="IPR010730">
    <property type="entry name" value="HET"/>
</dbReference>
<keyword evidence="3" id="KW-1185">Reference proteome</keyword>
<name>A0A6A6CPE8_ZASCE</name>
<dbReference type="PANTHER" id="PTHR10622:SF10">
    <property type="entry name" value="HET DOMAIN-CONTAINING PROTEIN"/>
    <property type="match status" value="1"/>
</dbReference>
<reference evidence="2" key="1">
    <citation type="journal article" date="2020" name="Stud. Mycol.">
        <title>101 Dothideomycetes genomes: a test case for predicting lifestyles and emergence of pathogens.</title>
        <authorList>
            <person name="Haridas S."/>
            <person name="Albert R."/>
            <person name="Binder M."/>
            <person name="Bloem J."/>
            <person name="Labutti K."/>
            <person name="Salamov A."/>
            <person name="Andreopoulos B."/>
            <person name="Baker S."/>
            <person name="Barry K."/>
            <person name="Bills G."/>
            <person name="Bluhm B."/>
            <person name="Cannon C."/>
            <person name="Castanera R."/>
            <person name="Culley D."/>
            <person name="Daum C."/>
            <person name="Ezra D."/>
            <person name="Gonzalez J."/>
            <person name="Henrissat B."/>
            <person name="Kuo A."/>
            <person name="Liang C."/>
            <person name="Lipzen A."/>
            <person name="Lutzoni F."/>
            <person name="Magnuson J."/>
            <person name="Mondo S."/>
            <person name="Nolan M."/>
            <person name="Ohm R."/>
            <person name="Pangilinan J."/>
            <person name="Park H.-J."/>
            <person name="Ramirez L."/>
            <person name="Alfaro M."/>
            <person name="Sun H."/>
            <person name="Tritt A."/>
            <person name="Yoshinaga Y."/>
            <person name="Zwiers L.-H."/>
            <person name="Turgeon B."/>
            <person name="Goodwin S."/>
            <person name="Spatafora J."/>
            <person name="Crous P."/>
            <person name="Grigoriev I."/>
        </authorList>
    </citation>
    <scope>NUCLEOTIDE SEQUENCE</scope>
    <source>
        <strain evidence="2">ATCC 36951</strain>
    </source>
</reference>
<accession>A0A6A6CPE8</accession>
<dbReference type="AlphaFoldDB" id="A0A6A6CPE8"/>
<evidence type="ECO:0000313" key="2">
    <source>
        <dbReference type="EMBL" id="KAF2167629.1"/>
    </source>
</evidence>
<dbReference type="Pfam" id="PF06985">
    <property type="entry name" value="HET"/>
    <property type="match status" value="1"/>
</dbReference>
<protein>
    <recommendedName>
        <fullName evidence="1">Heterokaryon incompatibility domain-containing protein</fullName>
    </recommendedName>
</protein>
<dbReference type="GeneID" id="54570060"/>
<dbReference type="Proteomes" id="UP000799537">
    <property type="component" value="Unassembled WGS sequence"/>
</dbReference>
<gene>
    <name evidence="2" type="ORF">M409DRAFT_66106</name>
</gene>
<evidence type="ECO:0000313" key="3">
    <source>
        <dbReference type="Proteomes" id="UP000799537"/>
    </source>
</evidence>
<dbReference type="PANTHER" id="PTHR10622">
    <property type="entry name" value="HET DOMAIN-CONTAINING PROTEIN"/>
    <property type="match status" value="1"/>
</dbReference>